<dbReference type="EMBL" id="JAVDQD010000007">
    <property type="protein sequence ID" value="MDR6241234.1"/>
    <property type="molecule type" value="Genomic_DNA"/>
</dbReference>
<accession>A0AAE3XT95</accession>
<comment type="caution">
    <text evidence="2">The sequence shown here is derived from an EMBL/GenBank/DDBJ whole genome shotgun (WGS) entry which is preliminary data.</text>
</comment>
<evidence type="ECO:0000256" key="1">
    <source>
        <dbReference type="SAM" id="Coils"/>
    </source>
</evidence>
<evidence type="ECO:0000313" key="2">
    <source>
        <dbReference type="EMBL" id="MDR6241234.1"/>
    </source>
</evidence>
<reference evidence="2" key="1">
    <citation type="submission" date="2023-07" db="EMBL/GenBank/DDBJ databases">
        <title>Genomic Encyclopedia of Type Strains, Phase IV (KMG-IV): sequencing the most valuable type-strain genomes for metagenomic binning, comparative biology and taxonomic classification.</title>
        <authorList>
            <person name="Goeker M."/>
        </authorList>
    </citation>
    <scope>NUCLEOTIDE SEQUENCE</scope>
    <source>
        <strain evidence="2">DSM 26174</strain>
    </source>
</reference>
<keyword evidence="3" id="KW-1185">Reference proteome</keyword>
<protein>
    <recommendedName>
        <fullName evidence="4">Cell division protein FtsL</fullName>
    </recommendedName>
</protein>
<dbReference type="InterPro" id="IPR045755">
    <property type="entry name" value="FtsL-like"/>
</dbReference>
<evidence type="ECO:0000313" key="3">
    <source>
        <dbReference type="Proteomes" id="UP001185092"/>
    </source>
</evidence>
<dbReference type="RefSeq" id="WP_309941836.1">
    <property type="nucleotide sequence ID" value="NZ_AP025305.1"/>
</dbReference>
<organism evidence="2 3">
    <name type="scientific">Aureibacter tunicatorum</name>
    <dbReference type="NCBI Taxonomy" id="866807"/>
    <lineage>
        <taxon>Bacteria</taxon>
        <taxon>Pseudomonadati</taxon>
        <taxon>Bacteroidota</taxon>
        <taxon>Cytophagia</taxon>
        <taxon>Cytophagales</taxon>
        <taxon>Persicobacteraceae</taxon>
        <taxon>Aureibacter</taxon>
    </lineage>
</organism>
<dbReference type="AlphaFoldDB" id="A0AAE3XT95"/>
<dbReference type="Proteomes" id="UP001185092">
    <property type="component" value="Unassembled WGS sequence"/>
</dbReference>
<dbReference type="Pfam" id="PF19579">
    <property type="entry name" value="FtsL_2"/>
    <property type="match status" value="1"/>
</dbReference>
<feature type="coiled-coil region" evidence="1">
    <location>
        <begin position="64"/>
        <end position="91"/>
    </location>
</feature>
<sequence>MIRNSYRSGKRPARKKKQVSIFGVIEKYVNLDAFFEGGLPVKYLPKIVFISLMGIIYIGNSHMTEKNTRKIDKLQVEVEDLRANYTTLKASYMYASKQSEVAKSVKKMGLKESLVPPVKIQVKKSEY</sequence>
<evidence type="ECO:0008006" key="4">
    <source>
        <dbReference type="Google" id="ProtNLM"/>
    </source>
</evidence>
<proteinExistence type="predicted"/>
<gene>
    <name evidence="2" type="ORF">HNQ88_004312</name>
</gene>
<name>A0AAE3XT95_9BACT</name>
<keyword evidence="1" id="KW-0175">Coiled coil</keyword>